<feature type="repeat" description="WD" evidence="3">
    <location>
        <begin position="1"/>
        <end position="42"/>
    </location>
</feature>
<gene>
    <name evidence="4" type="ORF">N0F65_003411</name>
</gene>
<dbReference type="InterPro" id="IPR015943">
    <property type="entry name" value="WD40/YVTN_repeat-like_dom_sf"/>
</dbReference>
<dbReference type="EMBL" id="DAKRPA010000137">
    <property type="protein sequence ID" value="DAZ97388.1"/>
    <property type="molecule type" value="Genomic_DNA"/>
</dbReference>
<evidence type="ECO:0000313" key="5">
    <source>
        <dbReference type="Proteomes" id="UP001146120"/>
    </source>
</evidence>
<dbReference type="Gene3D" id="2.130.10.10">
    <property type="entry name" value="YVTN repeat-like/Quinoprotein amine dehydrogenase"/>
    <property type="match status" value="1"/>
</dbReference>
<evidence type="ECO:0000313" key="4">
    <source>
        <dbReference type="EMBL" id="DAZ97388.1"/>
    </source>
</evidence>
<dbReference type="PROSITE" id="PS50294">
    <property type="entry name" value="WD_REPEATS_REGION"/>
    <property type="match status" value="1"/>
</dbReference>
<reference evidence="4" key="1">
    <citation type="submission" date="2022-11" db="EMBL/GenBank/DDBJ databases">
        <authorList>
            <person name="Morgan W.R."/>
            <person name="Tartar A."/>
        </authorList>
    </citation>
    <scope>NUCLEOTIDE SEQUENCE</scope>
    <source>
        <strain evidence="4">ARSEF 373</strain>
    </source>
</reference>
<keyword evidence="5" id="KW-1185">Reference proteome</keyword>
<name>A0AAV2YVW9_9STRA</name>
<dbReference type="Pfam" id="PF00400">
    <property type="entry name" value="WD40"/>
    <property type="match status" value="2"/>
</dbReference>
<evidence type="ECO:0000256" key="3">
    <source>
        <dbReference type="PROSITE-ProRule" id="PRU00221"/>
    </source>
</evidence>
<protein>
    <submittedName>
        <fullName evidence="4">Uncharacterized protein</fullName>
    </submittedName>
</protein>
<dbReference type="SUPFAM" id="SSF50978">
    <property type="entry name" value="WD40 repeat-like"/>
    <property type="match status" value="1"/>
</dbReference>
<comment type="caution">
    <text evidence="4">The sequence shown here is derived from an EMBL/GenBank/DDBJ whole genome shotgun (WGS) entry which is preliminary data.</text>
</comment>
<dbReference type="AlphaFoldDB" id="A0AAV2YVW9"/>
<dbReference type="PANTHER" id="PTHR19879">
    <property type="entry name" value="TRANSCRIPTION INITIATION FACTOR TFIID"/>
    <property type="match status" value="1"/>
</dbReference>
<dbReference type="InterPro" id="IPR036322">
    <property type="entry name" value="WD40_repeat_dom_sf"/>
</dbReference>
<keyword evidence="2" id="KW-0677">Repeat</keyword>
<dbReference type="SMART" id="SM00320">
    <property type="entry name" value="WD40"/>
    <property type="match status" value="2"/>
</dbReference>
<dbReference type="InterPro" id="IPR001680">
    <property type="entry name" value="WD40_rpt"/>
</dbReference>
<reference evidence="4" key="2">
    <citation type="journal article" date="2023" name="Microbiol Resour">
        <title>Decontamination and Annotation of the Draft Genome Sequence of the Oomycete Lagenidium giganteum ARSEF 373.</title>
        <authorList>
            <person name="Morgan W.R."/>
            <person name="Tartar A."/>
        </authorList>
    </citation>
    <scope>NUCLEOTIDE SEQUENCE</scope>
    <source>
        <strain evidence="4">ARSEF 373</strain>
    </source>
</reference>
<dbReference type="PROSITE" id="PS50082">
    <property type="entry name" value="WD_REPEATS_2"/>
    <property type="match status" value="1"/>
</dbReference>
<keyword evidence="1 3" id="KW-0853">WD repeat</keyword>
<dbReference type="PROSITE" id="PS00678">
    <property type="entry name" value="WD_REPEATS_1"/>
    <property type="match status" value="1"/>
</dbReference>
<sequence>MAAHTGDVRALAISPNGRLAVSGSHDHTVRVWDLSTGKCMRVLLGHTDVVWAVAISPDGRMALSASPSVCGRLARD</sequence>
<dbReference type="PANTHER" id="PTHR19879:SF9">
    <property type="entry name" value="TRANSCRIPTION INITIATION FACTOR TFIID SUBUNIT 5"/>
    <property type="match status" value="1"/>
</dbReference>
<proteinExistence type="predicted"/>
<accession>A0AAV2YVW9</accession>
<evidence type="ECO:0000256" key="2">
    <source>
        <dbReference type="ARBA" id="ARBA00022737"/>
    </source>
</evidence>
<evidence type="ECO:0000256" key="1">
    <source>
        <dbReference type="ARBA" id="ARBA00022574"/>
    </source>
</evidence>
<dbReference type="Proteomes" id="UP001146120">
    <property type="component" value="Unassembled WGS sequence"/>
</dbReference>
<organism evidence="4 5">
    <name type="scientific">Lagenidium giganteum</name>
    <dbReference type="NCBI Taxonomy" id="4803"/>
    <lineage>
        <taxon>Eukaryota</taxon>
        <taxon>Sar</taxon>
        <taxon>Stramenopiles</taxon>
        <taxon>Oomycota</taxon>
        <taxon>Peronosporomycetes</taxon>
        <taxon>Pythiales</taxon>
        <taxon>Pythiaceae</taxon>
    </lineage>
</organism>
<dbReference type="InterPro" id="IPR019775">
    <property type="entry name" value="WD40_repeat_CS"/>
</dbReference>